<feature type="compositionally biased region" description="Basic and acidic residues" evidence="1">
    <location>
        <begin position="299"/>
        <end position="321"/>
    </location>
</feature>
<feature type="region of interest" description="Disordered" evidence="1">
    <location>
        <begin position="124"/>
        <end position="263"/>
    </location>
</feature>
<feature type="compositionally biased region" description="Basic and acidic residues" evidence="1">
    <location>
        <begin position="180"/>
        <end position="263"/>
    </location>
</feature>
<feature type="region of interest" description="Disordered" evidence="1">
    <location>
        <begin position="460"/>
        <end position="494"/>
    </location>
</feature>
<sequence>MEDPNDEWEIQEYESKSYNRGGRVSWILNKGLGLGKKILVTGVLFSSAPLVLPPLVIVSAIGFAVSVPSGVFLASYACAQKLMSKLLPRPAPRLLEYGTASNDNEEEIYLEEGGDACLEESIDMQKEEEEEKDDRRGGIETRVELSEKENNEIEEWDARKEGEEDYHEEESVEMNEEENIERFEDLVKTVEKNNDENEDGKAMDRGDIGEKDVKRNEIEETGDVDHVKLVDKEKNEEGKGKEEKGYAQEGVRRNNAQDREEKVDVHVINVEENGYQEDDGEYLDLVDDHLEVTNGVQIEGDREEYKEETLPHERENEEPIKVHGVVLDLDEGDEEKEGATIEVTTVVMEENVDQARANDIEEEEIEKETTGLLERIRDEGNADDPAEKEKLDVQKPQGVEDNGDRRITAKVEDIEIPVEDKIVHSEVNTIVIEEKGDQARPNDSEEEEIEKEMTGLLERIRDEGKVDDPVEKEKHDVEKTQGVEGNGNQMITTKTEAMEIPAEDEIVDSDVGLGKCTGIIEEERAQRNIKEVAKEGQEMQDMEYKNDLNDVTGDVGMGEEQIPVVNSSSTLQEGKPEDNVDDANSSKKKIVALTNADAGEIGNKSGFDDQNVAKGKYSYAVNETSKVWTDGFAKCSTYLCDKTADSMDHAASLRKDDSKDAGISSAKEVPMPSNEPQEVYNEEKIWEQIEAMRSIIGYKVTPQKTCMEELKALYVFTGVEPPASFKDPYDLIEVNSKLRFLMSIIGLK</sequence>
<dbReference type="PANTHER" id="PTHR37198">
    <property type="entry name" value="NUCLEOLIN"/>
    <property type="match status" value="1"/>
</dbReference>
<dbReference type="PANTHER" id="PTHR37198:SF1">
    <property type="entry name" value="NUCLEOLIN"/>
    <property type="match status" value="1"/>
</dbReference>
<gene>
    <name evidence="2" type="ORF">FEM48_Zijuj02G0183100</name>
</gene>
<feature type="compositionally biased region" description="Basic and acidic residues" evidence="1">
    <location>
        <begin position="460"/>
        <end position="481"/>
    </location>
</feature>
<proteinExistence type="predicted"/>
<dbReference type="Proteomes" id="UP000813462">
    <property type="component" value="Unassembled WGS sequence"/>
</dbReference>
<dbReference type="AlphaFoldDB" id="A0A978VX84"/>
<feature type="region of interest" description="Disordered" evidence="1">
    <location>
        <begin position="294"/>
        <end position="322"/>
    </location>
</feature>
<accession>A0A978VX84</accession>
<name>A0A978VX84_ZIZJJ</name>
<feature type="compositionally biased region" description="Basic and acidic residues" evidence="1">
    <location>
        <begin position="133"/>
        <end position="162"/>
    </location>
</feature>
<feature type="region of interest" description="Disordered" evidence="1">
    <location>
        <begin position="354"/>
        <end position="406"/>
    </location>
</feature>
<evidence type="ECO:0000313" key="2">
    <source>
        <dbReference type="EMBL" id="KAH7543429.1"/>
    </source>
</evidence>
<reference evidence="2" key="1">
    <citation type="journal article" date="2021" name="Front. Plant Sci.">
        <title>Chromosome-Scale Genome Assembly for Chinese Sour Jujube and Insights Into Its Genome Evolution and Domestication Signature.</title>
        <authorList>
            <person name="Shen L.-Y."/>
            <person name="Luo H."/>
            <person name="Wang X.-L."/>
            <person name="Wang X.-M."/>
            <person name="Qiu X.-J."/>
            <person name="Liu H."/>
            <person name="Zhou S.-S."/>
            <person name="Jia K.-H."/>
            <person name="Nie S."/>
            <person name="Bao Y.-T."/>
            <person name="Zhang R.-G."/>
            <person name="Yun Q.-Z."/>
            <person name="Chai Y.-H."/>
            <person name="Lu J.-Y."/>
            <person name="Li Y."/>
            <person name="Zhao S.-W."/>
            <person name="Mao J.-F."/>
            <person name="Jia S.-G."/>
            <person name="Mao Y.-M."/>
        </authorList>
    </citation>
    <scope>NUCLEOTIDE SEQUENCE</scope>
    <source>
        <strain evidence="2">AT0</strain>
        <tissue evidence="2">Leaf</tissue>
    </source>
</reference>
<evidence type="ECO:0000313" key="3">
    <source>
        <dbReference type="Proteomes" id="UP000813462"/>
    </source>
</evidence>
<comment type="caution">
    <text evidence="2">The sequence shown here is derived from an EMBL/GenBank/DDBJ whole genome shotgun (WGS) entry which is preliminary data.</text>
</comment>
<feature type="compositionally biased region" description="Basic and acidic residues" evidence="1">
    <location>
        <begin position="374"/>
        <end position="393"/>
    </location>
</feature>
<feature type="region of interest" description="Disordered" evidence="1">
    <location>
        <begin position="653"/>
        <end position="679"/>
    </location>
</feature>
<feature type="compositionally biased region" description="Acidic residues" evidence="1">
    <location>
        <begin position="163"/>
        <end position="179"/>
    </location>
</feature>
<protein>
    <submittedName>
        <fullName evidence="2">Uncharacterized protein</fullName>
    </submittedName>
</protein>
<evidence type="ECO:0000256" key="1">
    <source>
        <dbReference type="SAM" id="MobiDB-lite"/>
    </source>
</evidence>
<dbReference type="EMBL" id="JAEACU010000002">
    <property type="protein sequence ID" value="KAH7543429.1"/>
    <property type="molecule type" value="Genomic_DNA"/>
</dbReference>
<organism evidence="2 3">
    <name type="scientific">Ziziphus jujuba var. spinosa</name>
    <dbReference type="NCBI Taxonomy" id="714518"/>
    <lineage>
        <taxon>Eukaryota</taxon>
        <taxon>Viridiplantae</taxon>
        <taxon>Streptophyta</taxon>
        <taxon>Embryophyta</taxon>
        <taxon>Tracheophyta</taxon>
        <taxon>Spermatophyta</taxon>
        <taxon>Magnoliopsida</taxon>
        <taxon>eudicotyledons</taxon>
        <taxon>Gunneridae</taxon>
        <taxon>Pentapetalae</taxon>
        <taxon>rosids</taxon>
        <taxon>fabids</taxon>
        <taxon>Rosales</taxon>
        <taxon>Rhamnaceae</taxon>
        <taxon>Paliureae</taxon>
        <taxon>Ziziphus</taxon>
    </lineage>
</organism>